<dbReference type="Gene3D" id="1.10.238.10">
    <property type="entry name" value="EF-hand"/>
    <property type="match status" value="1"/>
</dbReference>
<feature type="domain" description="EF-hand" evidence="1">
    <location>
        <begin position="125"/>
        <end position="160"/>
    </location>
</feature>
<dbReference type="EMBL" id="BDSP01000034">
    <property type="protein sequence ID" value="GAX11058.1"/>
    <property type="molecule type" value="Genomic_DNA"/>
</dbReference>
<evidence type="ECO:0000313" key="3">
    <source>
        <dbReference type="Proteomes" id="UP000198406"/>
    </source>
</evidence>
<dbReference type="OrthoDB" id="43634at2759"/>
<sequence length="161" mass="18666">MAPKRKRQPAARPQDIPTEIEITIRSALKALQKESTRRKISDQDIQTLVFDPLQLQDVSLKEEIIQQHLNNQKDTIDILSERIWESYQQQQRARKVFSLLDEAGKGVVVVQDLQRVAQEMLEEEVNDEDLEEMIREFDQSGDGLLYPDDILRIARLVGLSE</sequence>
<dbReference type="Proteomes" id="UP000198406">
    <property type="component" value="Unassembled WGS sequence"/>
</dbReference>
<dbReference type="InParanoid" id="A0A1Z5JB62"/>
<name>A0A1Z5JB62_FISSO</name>
<proteinExistence type="predicted"/>
<organism evidence="2 3">
    <name type="scientific">Fistulifera solaris</name>
    <name type="common">Oleaginous diatom</name>
    <dbReference type="NCBI Taxonomy" id="1519565"/>
    <lineage>
        <taxon>Eukaryota</taxon>
        <taxon>Sar</taxon>
        <taxon>Stramenopiles</taxon>
        <taxon>Ochrophyta</taxon>
        <taxon>Bacillariophyta</taxon>
        <taxon>Bacillariophyceae</taxon>
        <taxon>Bacillariophycidae</taxon>
        <taxon>Naviculales</taxon>
        <taxon>Naviculaceae</taxon>
        <taxon>Fistulifera</taxon>
    </lineage>
</organism>
<feature type="domain" description="EF-hand" evidence="1">
    <location>
        <begin position="88"/>
        <end position="123"/>
    </location>
</feature>
<evidence type="ECO:0000313" key="2">
    <source>
        <dbReference type="EMBL" id="GAX11058.1"/>
    </source>
</evidence>
<dbReference type="AlphaFoldDB" id="A0A1Z5JB62"/>
<accession>A0A1Z5JB62</accession>
<comment type="caution">
    <text evidence="2">The sequence shown here is derived from an EMBL/GenBank/DDBJ whole genome shotgun (WGS) entry which is preliminary data.</text>
</comment>
<dbReference type="PROSITE" id="PS50222">
    <property type="entry name" value="EF_HAND_2"/>
    <property type="match status" value="2"/>
</dbReference>
<gene>
    <name evidence="2" type="ORF">FisN_24Lh005</name>
</gene>
<dbReference type="InterPro" id="IPR002048">
    <property type="entry name" value="EF_hand_dom"/>
</dbReference>
<dbReference type="Pfam" id="PF13499">
    <property type="entry name" value="EF-hand_7"/>
    <property type="match status" value="1"/>
</dbReference>
<keyword evidence="3" id="KW-1185">Reference proteome</keyword>
<protein>
    <recommendedName>
        <fullName evidence="1">EF-hand domain-containing protein</fullName>
    </recommendedName>
</protein>
<dbReference type="GO" id="GO:0005509">
    <property type="term" value="F:calcium ion binding"/>
    <property type="evidence" value="ECO:0007669"/>
    <property type="project" value="InterPro"/>
</dbReference>
<dbReference type="SUPFAM" id="SSF47473">
    <property type="entry name" value="EF-hand"/>
    <property type="match status" value="1"/>
</dbReference>
<reference evidence="2 3" key="1">
    <citation type="journal article" date="2015" name="Plant Cell">
        <title>Oil accumulation by the oleaginous diatom Fistulifera solaris as revealed by the genome and transcriptome.</title>
        <authorList>
            <person name="Tanaka T."/>
            <person name="Maeda Y."/>
            <person name="Veluchamy A."/>
            <person name="Tanaka M."/>
            <person name="Abida H."/>
            <person name="Marechal E."/>
            <person name="Bowler C."/>
            <person name="Muto M."/>
            <person name="Sunaga Y."/>
            <person name="Tanaka M."/>
            <person name="Yoshino T."/>
            <person name="Taniguchi T."/>
            <person name="Fukuda Y."/>
            <person name="Nemoto M."/>
            <person name="Matsumoto M."/>
            <person name="Wong P.S."/>
            <person name="Aburatani S."/>
            <person name="Fujibuchi W."/>
        </authorList>
    </citation>
    <scope>NUCLEOTIDE SEQUENCE [LARGE SCALE GENOMIC DNA]</scope>
    <source>
        <strain evidence="2 3">JPCC DA0580</strain>
    </source>
</reference>
<evidence type="ECO:0000259" key="1">
    <source>
        <dbReference type="PROSITE" id="PS50222"/>
    </source>
</evidence>
<dbReference type="InterPro" id="IPR011992">
    <property type="entry name" value="EF-hand-dom_pair"/>
</dbReference>